<accession>A0A4U1IFD3</accession>
<name>A0A4U1IFD3_9BURK</name>
<dbReference type="Proteomes" id="UP000305539">
    <property type="component" value="Unassembled WGS sequence"/>
</dbReference>
<organism evidence="2 3">
    <name type="scientific">Trinickia terrae</name>
    <dbReference type="NCBI Taxonomy" id="2571161"/>
    <lineage>
        <taxon>Bacteria</taxon>
        <taxon>Pseudomonadati</taxon>
        <taxon>Pseudomonadota</taxon>
        <taxon>Betaproteobacteria</taxon>
        <taxon>Burkholderiales</taxon>
        <taxon>Burkholderiaceae</taxon>
        <taxon>Trinickia</taxon>
    </lineage>
</organism>
<dbReference type="RefSeq" id="WP_136892200.1">
    <property type="nucleotide sequence ID" value="NZ_SWJE01000001.1"/>
</dbReference>
<comment type="caution">
    <text evidence="2">The sequence shown here is derived from an EMBL/GenBank/DDBJ whole genome shotgun (WGS) entry which is preliminary data.</text>
</comment>
<evidence type="ECO:0000313" key="2">
    <source>
        <dbReference type="EMBL" id="TKC92418.1"/>
    </source>
</evidence>
<keyword evidence="3" id="KW-1185">Reference proteome</keyword>
<evidence type="ECO:0000256" key="1">
    <source>
        <dbReference type="SAM" id="Phobius"/>
    </source>
</evidence>
<proteinExistence type="predicted"/>
<keyword evidence="1" id="KW-1133">Transmembrane helix</keyword>
<keyword evidence="1" id="KW-0472">Membrane</keyword>
<reference evidence="2 3" key="1">
    <citation type="submission" date="2019-04" db="EMBL/GenBank/DDBJ databases">
        <title>Trinickia sp. 7GSK02, isolated from subtropical forest soil.</title>
        <authorList>
            <person name="Gao Z.-H."/>
            <person name="Qiu L.-H."/>
        </authorList>
    </citation>
    <scope>NUCLEOTIDE SEQUENCE [LARGE SCALE GENOMIC DNA]</scope>
    <source>
        <strain evidence="2 3">7GSK02</strain>
    </source>
</reference>
<dbReference type="EMBL" id="SWJE01000001">
    <property type="protein sequence ID" value="TKC92418.1"/>
    <property type="molecule type" value="Genomic_DNA"/>
</dbReference>
<sequence length="82" mass="8467">MARGRGRPFATKHNGWTPLAGALGIMFGYRGVILALLAALFVFVGFNVVNIMLIMDGMKNVFGVDPTLVAVAAAAAGAVSMA</sequence>
<keyword evidence="1" id="KW-0812">Transmembrane</keyword>
<dbReference type="OrthoDB" id="9809167at2"/>
<protein>
    <submittedName>
        <fullName evidence="2">Uncharacterized protein</fullName>
    </submittedName>
</protein>
<gene>
    <name evidence="2" type="ORF">FAZ69_01700</name>
</gene>
<dbReference type="AlphaFoldDB" id="A0A4U1IFD3"/>
<evidence type="ECO:0000313" key="3">
    <source>
        <dbReference type="Proteomes" id="UP000305539"/>
    </source>
</evidence>
<feature type="transmembrane region" description="Helical" evidence="1">
    <location>
        <begin position="27"/>
        <end position="49"/>
    </location>
</feature>